<dbReference type="CDD" id="cd10318">
    <property type="entry name" value="RGL11"/>
    <property type="match status" value="1"/>
</dbReference>
<evidence type="ECO:0000259" key="2">
    <source>
        <dbReference type="Pfam" id="PF18370"/>
    </source>
</evidence>
<keyword evidence="1" id="KW-0732">Signal</keyword>
<dbReference type="SUPFAM" id="SSF69318">
    <property type="entry name" value="Integrin alpha N-terminal domain"/>
    <property type="match status" value="1"/>
</dbReference>
<dbReference type="Proteomes" id="UP001548590">
    <property type="component" value="Unassembled WGS sequence"/>
</dbReference>
<dbReference type="GO" id="GO:0016829">
    <property type="term" value="F:lyase activity"/>
    <property type="evidence" value="ECO:0007669"/>
    <property type="project" value="UniProtKB-KW"/>
</dbReference>
<dbReference type="Pfam" id="PF18370">
    <property type="entry name" value="RGI_lyase"/>
    <property type="match status" value="1"/>
</dbReference>
<evidence type="ECO:0000259" key="3">
    <source>
        <dbReference type="Pfam" id="PF21348"/>
    </source>
</evidence>
<organism evidence="4 5">
    <name type="scientific">Uliginosibacterium paludis</name>
    <dbReference type="NCBI Taxonomy" id="1615952"/>
    <lineage>
        <taxon>Bacteria</taxon>
        <taxon>Pseudomonadati</taxon>
        <taxon>Pseudomonadota</taxon>
        <taxon>Betaproteobacteria</taxon>
        <taxon>Rhodocyclales</taxon>
        <taxon>Zoogloeaceae</taxon>
        <taxon>Uliginosibacterium</taxon>
    </lineage>
</organism>
<evidence type="ECO:0000313" key="5">
    <source>
        <dbReference type="Proteomes" id="UP001548590"/>
    </source>
</evidence>
<sequence>MKIRHLGGVAALLMAGHALAATDYPTGYTKCAKEGDSCAMSGTRHVAFGKSGSFVYADLSGSFTCQASLFPASSVAGTRYCSYSASTISNASASSAAASSAASSSVASSSSSAAASAGISLTATGASNGIVLYWSVSNLATGVQEIMRDTDSDPAGRSRLASVGADVRTYTDTSAVAGTKYYYWIKNTTDSVSTNSNAASGQVKSASSSSVASSAAASSAAASSASSKSSSAASSSVASSSSSAASGRYMEKLDRGVVAVPAASGMLVSWRLLGTDPSGIGFNVYRGSTKLNGSVLTSVTSFNDTAGTSGASYSVRPVINGVEQTAASARVLANPYLSIPLSKPAGGTSPDGVAYTYDANDGTVADLDGDGEYEIVLKWQPTNAKDNSQSGYTGNTFVDAYKLNGTRLWRIDLGKNIRAGAHYTTMVVYDLDSDGKAEVMLKTADGTVDGKGTVIGSASADYRNSKGYILSGPEYLTVFNGATGAAMATTNYLPARGTVSSWGDSYGNRVDRFLGGVAYLDGTRPSAVFSRGYYTRAVIVAWDWRDGKLTQRWTYDSGNTRSSSTAYGQGAHWLAVADVNNDGKDDIVYGAATIKNDGTLLYNTTLAHGDALHVGVHNPNRSGKQVFMVHEEPTYYGSNRGMEMHDAATGAILWGYGSSTDVGRGVCMDIDPAYPGNECWSTAGTVLMSAAGVQISSTKRPSPTNFGVWWDGDLSRELLDDTKIDKWVPSSQSTSRLLSAYNYGAASNNSTKATPVVSADLFGDWREEVVWRNADNTALLIFTTPYPTTYRFPTLMHDAQYRVQVAAQNAGYNQPPHPGFFLGNGMGTVTLPAIRTP</sequence>
<dbReference type="InterPro" id="IPR049366">
    <property type="entry name" value="RGL11_C"/>
</dbReference>
<dbReference type="RefSeq" id="WP_345924956.1">
    <property type="nucleotide sequence ID" value="NZ_JBDIVF010000002.1"/>
</dbReference>
<feature type="domain" description="Rhamnogalacturonan I lyase beta-sheet" evidence="2">
    <location>
        <begin position="249"/>
        <end position="328"/>
    </location>
</feature>
<comment type="caution">
    <text evidence="4">The sequence shown here is derived from an EMBL/GenBank/DDBJ whole genome shotgun (WGS) entry which is preliminary data.</text>
</comment>
<proteinExistence type="predicted"/>
<keyword evidence="4" id="KW-0456">Lyase</keyword>
<evidence type="ECO:0000256" key="1">
    <source>
        <dbReference type="SAM" id="SignalP"/>
    </source>
</evidence>
<dbReference type="EMBL" id="JBEWLZ010000003">
    <property type="protein sequence ID" value="MET1489744.1"/>
    <property type="molecule type" value="Genomic_DNA"/>
</dbReference>
<feature type="chain" id="PRO_5045924675" evidence="1">
    <location>
        <begin position="21"/>
        <end position="837"/>
    </location>
</feature>
<dbReference type="InterPro" id="IPR013783">
    <property type="entry name" value="Ig-like_fold"/>
</dbReference>
<dbReference type="Gene3D" id="2.60.40.10">
    <property type="entry name" value="Immunoglobulins"/>
    <property type="match status" value="2"/>
</dbReference>
<name>A0ABV2CPB6_9RHOO</name>
<feature type="signal peptide" evidence="1">
    <location>
        <begin position="1"/>
        <end position="20"/>
    </location>
</feature>
<dbReference type="InterPro" id="IPR034641">
    <property type="entry name" value="RGL11"/>
</dbReference>
<protein>
    <submittedName>
        <fullName evidence="4">Rhamnogalacturonan lyase</fullName>
    </submittedName>
</protein>
<dbReference type="InterPro" id="IPR041624">
    <property type="entry name" value="RGI_lyase"/>
</dbReference>
<dbReference type="Pfam" id="PF21348">
    <property type="entry name" value="RGL11_C"/>
    <property type="match status" value="1"/>
</dbReference>
<dbReference type="InterPro" id="IPR028994">
    <property type="entry name" value="Integrin_alpha_N"/>
</dbReference>
<reference evidence="4 5" key="1">
    <citation type="submission" date="2024-07" db="EMBL/GenBank/DDBJ databases">
        <title>Uliginosibacterium paludis KCTC:42655.</title>
        <authorList>
            <person name="Kim M.K."/>
        </authorList>
    </citation>
    <scope>NUCLEOTIDE SEQUENCE [LARGE SCALE GENOMIC DNA]</scope>
    <source>
        <strain evidence="4 5">KCTC 42655</strain>
    </source>
</reference>
<evidence type="ECO:0000313" key="4">
    <source>
        <dbReference type="EMBL" id="MET1489744.1"/>
    </source>
</evidence>
<accession>A0ABV2CPB6</accession>
<dbReference type="PANTHER" id="PTHR43118">
    <property type="entry name" value="RHAMNOGALACTURONAN LYASE (EUROFUNG)"/>
    <property type="match status" value="1"/>
</dbReference>
<dbReference type="PANTHER" id="PTHR43118:SF1">
    <property type="entry name" value="RHAMNOGALACTURONAN LYASE (EUROFUNG)"/>
    <property type="match status" value="1"/>
</dbReference>
<feature type="domain" description="Rhamnogalacturonan lyase family 11 C-terminal" evidence="3">
    <location>
        <begin position="336"/>
        <end position="830"/>
    </location>
</feature>
<keyword evidence="5" id="KW-1185">Reference proteome</keyword>
<gene>
    <name evidence="4" type="ORF">ABVT11_07880</name>
</gene>